<gene>
    <name evidence="3" type="ORF">CHU95_00305</name>
</gene>
<evidence type="ECO:0000259" key="2">
    <source>
        <dbReference type="Pfam" id="PF13817"/>
    </source>
</evidence>
<dbReference type="PANTHER" id="PTHR33678:SF1">
    <property type="entry name" value="BLL1576 PROTEIN"/>
    <property type="match status" value="1"/>
</dbReference>
<dbReference type="AlphaFoldDB" id="A0A255Z8L7"/>
<dbReference type="InterPro" id="IPR004291">
    <property type="entry name" value="Transposase_IS66_central"/>
</dbReference>
<dbReference type="Proteomes" id="UP000216998">
    <property type="component" value="Unassembled WGS sequence"/>
</dbReference>
<dbReference type="EMBL" id="NOXU01000010">
    <property type="protein sequence ID" value="OYQ37789.1"/>
    <property type="molecule type" value="Genomic_DNA"/>
</dbReference>
<feature type="domain" description="Transposase IS66 C-terminal" evidence="2">
    <location>
        <begin position="62"/>
        <end position="100"/>
    </location>
</feature>
<dbReference type="PANTHER" id="PTHR33678">
    <property type="entry name" value="BLL1576 PROTEIN"/>
    <property type="match status" value="1"/>
</dbReference>
<evidence type="ECO:0000313" key="4">
    <source>
        <dbReference type="Proteomes" id="UP000216998"/>
    </source>
</evidence>
<keyword evidence="4" id="KW-1185">Reference proteome</keyword>
<comment type="caution">
    <text evidence="3">The sequence shown here is derived from an EMBL/GenBank/DDBJ whole genome shotgun (WGS) entry which is preliminary data.</text>
</comment>
<dbReference type="OrthoDB" id="9800877at2"/>
<sequence length="111" mass="12375">MAKAIQYALGRCTALLLYTGDGRIGIDNNPAERSLRTIALTRKNFLFLGSEVGGKRAANLYTLLETDRLNGLNPEAWLAGAIDRMSRGHPINRLDERLPWNWREPALQSPA</sequence>
<dbReference type="InterPro" id="IPR052344">
    <property type="entry name" value="Transposase-related"/>
</dbReference>
<proteinExistence type="predicted"/>
<dbReference type="InterPro" id="IPR039552">
    <property type="entry name" value="IS66_C"/>
</dbReference>
<dbReference type="Pfam" id="PF13817">
    <property type="entry name" value="DDE_Tnp_IS66_C"/>
    <property type="match status" value="1"/>
</dbReference>
<evidence type="ECO:0000313" key="3">
    <source>
        <dbReference type="EMBL" id="OYQ37789.1"/>
    </source>
</evidence>
<name>A0A255Z8L7_9PROT</name>
<feature type="domain" description="Transposase IS66 central" evidence="1">
    <location>
        <begin position="1"/>
        <end position="55"/>
    </location>
</feature>
<accession>A0A255Z8L7</accession>
<protein>
    <submittedName>
        <fullName evidence="3">Uncharacterized protein</fullName>
    </submittedName>
</protein>
<dbReference type="Pfam" id="PF03050">
    <property type="entry name" value="DDE_Tnp_IS66"/>
    <property type="match status" value="1"/>
</dbReference>
<reference evidence="3 4" key="1">
    <citation type="submission" date="2017-07" db="EMBL/GenBank/DDBJ databases">
        <title>Niveispirillum cyanobacteriorum sp. nov., isolated from cyanobacterial aggregates in a eutrophic lake.</title>
        <authorList>
            <person name="Cai H."/>
        </authorList>
    </citation>
    <scope>NUCLEOTIDE SEQUENCE [LARGE SCALE GENOMIC DNA]</scope>
    <source>
        <strain evidence="4">TH1-14</strain>
    </source>
</reference>
<evidence type="ECO:0000259" key="1">
    <source>
        <dbReference type="Pfam" id="PF03050"/>
    </source>
</evidence>
<organism evidence="3 4">
    <name type="scientific">Niveispirillum lacus</name>
    <dbReference type="NCBI Taxonomy" id="1981099"/>
    <lineage>
        <taxon>Bacteria</taxon>
        <taxon>Pseudomonadati</taxon>
        <taxon>Pseudomonadota</taxon>
        <taxon>Alphaproteobacteria</taxon>
        <taxon>Rhodospirillales</taxon>
        <taxon>Azospirillaceae</taxon>
        <taxon>Niveispirillum</taxon>
    </lineage>
</organism>